<dbReference type="EMBL" id="LAZR01007428">
    <property type="protein sequence ID" value="KKM85343.1"/>
    <property type="molecule type" value="Genomic_DNA"/>
</dbReference>
<organism evidence="1">
    <name type="scientific">marine sediment metagenome</name>
    <dbReference type="NCBI Taxonomy" id="412755"/>
    <lineage>
        <taxon>unclassified sequences</taxon>
        <taxon>metagenomes</taxon>
        <taxon>ecological metagenomes</taxon>
    </lineage>
</organism>
<name>A0A0F9KUE9_9ZZZZ</name>
<feature type="non-terminal residue" evidence="1">
    <location>
        <position position="408"/>
    </location>
</feature>
<sequence>MATLGEKVQATFTSAVRWGIEILLDALGKAFAPKISPLISMIEQTGKVPPELQPLLNEMKSPTGEIGALLSNSASSALIGGAIGMVMDAVFLPVAYALNAQTRNRLMGMGELLTAWHRDPTLEGKVDQELSWLGFLDEDIKRFKDLSWIIPGPGDLVRMAVREAFTPKVIKDYDLGADFPPEFAEFAEKVGLKEEWAKRYWYSHWVLPSINQGFEMLHRGQIDEGELRDLLTYQDVLPWWHDKLLAISYRPYTRVDVRRMYALDVLKPKQVKDSYLALGYDEEKAENMAQFTFRFQTSGDRDLTKADILGAYRKRSISPETARELLREIDYGDDEIDFLLAKEDQGATATERDLTISQYKQLYVAGIQEKAQVTPALAERGFSQEEILLLYQLWDLDRIAKPRQPTRG</sequence>
<accession>A0A0F9KUE9</accession>
<evidence type="ECO:0000313" key="1">
    <source>
        <dbReference type="EMBL" id="KKM85343.1"/>
    </source>
</evidence>
<gene>
    <name evidence="1" type="ORF">LCGC14_1290100</name>
</gene>
<reference evidence="1" key="1">
    <citation type="journal article" date="2015" name="Nature">
        <title>Complex archaea that bridge the gap between prokaryotes and eukaryotes.</title>
        <authorList>
            <person name="Spang A."/>
            <person name="Saw J.H."/>
            <person name="Jorgensen S.L."/>
            <person name="Zaremba-Niedzwiedzka K."/>
            <person name="Martijn J."/>
            <person name="Lind A.E."/>
            <person name="van Eijk R."/>
            <person name="Schleper C."/>
            <person name="Guy L."/>
            <person name="Ettema T.J."/>
        </authorList>
    </citation>
    <scope>NUCLEOTIDE SEQUENCE</scope>
</reference>
<comment type="caution">
    <text evidence="1">The sequence shown here is derived from an EMBL/GenBank/DDBJ whole genome shotgun (WGS) entry which is preliminary data.</text>
</comment>
<dbReference type="AlphaFoldDB" id="A0A0F9KUE9"/>
<protein>
    <submittedName>
        <fullName evidence="1">Uncharacterized protein</fullName>
    </submittedName>
</protein>
<proteinExistence type="predicted"/>